<comment type="cofactor">
    <cofactor evidence="1">
        <name>[4Fe-4S] cluster</name>
        <dbReference type="ChEBI" id="CHEBI:49883"/>
    </cofactor>
</comment>
<dbReference type="SFLD" id="SFLDS00029">
    <property type="entry name" value="Radical_SAM"/>
    <property type="match status" value="1"/>
</dbReference>
<keyword evidence="9" id="KW-1185">Reference proteome</keyword>
<dbReference type="PANTHER" id="PTHR30352">
    <property type="entry name" value="PYRUVATE FORMATE-LYASE-ACTIVATING ENZYME"/>
    <property type="match status" value="1"/>
</dbReference>
<dbReference type="InterPro" id="IPR012840">
    <property type="entry name" value="NrdG2"/>
</dbReference>
<keyword evidence="4" id="KW-0479">Metal-binding</keyword>
<dbReference type="AlphaFoldDB" id="A0A7W5BD75"/>
<evidence type="ECO:0000256" key="2">
    <source>
        <dbReference type="ARBA" id="ARBA00022485"/>
    </source>
</evidence>
<evidence type="ECO:0000313" key="9">
    <source>
        <dbReference type="Proteomes" id="UP000541535"/>
    </source>
</evidence>
<dbReference type="Pfam" id="PF04055">
    <property type="entry name" value="Radical_SAM"/>
    <property type="match status" value="1"/>
</dbReference>
<dbReference type="InterPro" id="IPR058240">
    <property type="entry name" value="rSAM_sf"/>
</dbReference>
<accession>A0A7W5BD75</accession>
<comment type="caution">
    <text evidence="8">The sequence shown here is derived from an EMBL/GenBank/DDBJ whole genome shotgun (WGS) entry which is preliminary data.</text>
</comment>
<evidence type="ECO:0000259" key="7">
    <source>
        <dbReference type="PROSITE" id="PS51918"/>
    </source>
</evidence>
<dbReference type="Gene3D" id="3.20.20.70">
    <property type="entry name" value="Aldolase class I"/>
    <property type="match status" value="1"/>
</dbReference>
<reference evidence="8 9" key="1">
    <citation type="submission" date="2020-08" db="EMBL/GenBank/DDBJ databases">
        <title>Genomic Encyclopedia of Type Strains, Phase III (KMG-III): the genomes of soil and plant-associated and newly described type strains.</title>
        <authorList>
            <person name="Whitman W."/>
        </authorList>
    </citation>
    <scope>NUCLEOTIDE SEQUENCE [LARGE SCALE GENOMIC DNA]</scope>
    <source>
        <strain evidence="8 9">CECT 8897</strain>
    </source>
</reference>
<keyword evidence="6" id="KW-0411">Iron-sulfur</keyword>
<sequence>MNANTSVNPVQPPATAERSANALKVGGVTPFTATDFPGKLAMAVFVHGCPWRCGYCHNPELQRRPEQSAIAWQEVLELLERRKGLLDGVVFSGGEPTIDPALEAAIAEVKGLGYAVGLHTACIYPQRLAQILPMLDWVGFDIKANERLYPGITGVPGSGSAAWDCARRIIASGVDYECRTTVHPQLLLPEQIYELAFDLASMGVRNFVLQEFRQEGCGDAALNASALPGYPGTDLLRRIAPLFERFQWRGAA</sequence>
<protein>
    <submittedName>
        <fullName evidence="8">Anaerobic ribonucleoside-triphosphate reductase activating protein</fullName>
    </submittedName>
</protein>
<dbReference type="PANTHER" id="PTHR30352:SF13">
    <property type="entry name" value="GLYCYL-RADICAL ENZYME ACTIVATING ENZYME YJJW-RELATED"/>
    <property type="match status" value="1"/>
</dbReference>
<gene>
    <name evidence="8" type="ORF">FHS03_003755</name>
</gene>
<organism evidence="8 9">
    <name type="scientific">Pseudoduganella violacea</name>
    <dbReference type="NCBI Taxonomy" id="1715466"/>
    <lineage>
        <taxon>Bacteria</taxon>
        <taxon>Pseudomonadati</taxon>
        <taxon>Pseudomonadota</taxon>
        <taxon>Betaproteobacteria</taxon>
        <taxon>Burkholderiales</taxon>
        <taxon>Oxalobacteraceae</taxon>
        <taxon>Telluria group</taxon>
        <taxon>Pseudoduganella</taxon>
    </lineage>
</organism>
<dbReference type="SFLD" id="SFLDG01094">
    <property type="entry name" value="Uncharacterised_Radical_SAM_Su"/>
    <property type="match status" value="1"/>
</dbReference>
<dbReference type="InterPro" id="IPR034457">
    <property type="entry name" value="Organic_radical-activating"/>
</dbReference>
<dbReference type="NCBIfam" id="TIGR02495">
    <property type="entry name" value="NrdG2"/>
    <property type="match status" value="1"/>
</dbReference>
<dbReference type="GO" id="GO:0003824">
    <property type="term" value="F:catalytic activity"/>
    <property type="evidence" value="ECO:0007669"/>
    <property type="project" value="InterPro"/>
</dbReference>
<dbReference type="PROSITE" id="PS51918">
    <property type="entry name" value="RADICAL_SAM"/>
    <property type="match status" value="1"/>
</dbReference>
<dbReference type="CDD" id="cd01335">
    <property type="entry name" value="Radical_SAM"/>
    <property type="match status" value="1"/>
</dbReference>
<feature type="domain" description="Radical SAM core" evidence="7">
    <location>
        <begin position="35"/>
        <end position="252"/>
    </location>
</feature>
<proteinExistence type="predicted"/>
<name>A0A7W5BD75_9BURK</name>
<evidence type="ECO:0000256" key="1">
    <source>
        <dbReference type="ARBA" id="ARBA00001966"/>
    </source>
</evidence>
<evidence type="ECO:0000256" key="4">
    <source>
        <dbReference type="ARBA" id="ARBA00022723"/>
    </source>
</evidence>
<dbReference type="Proteomes" id="UP000541535">
    <property type="component" value="Unassembled WGS sequence"/>
</dbReference>
<dbReference type="GO" id="GO:0046872">
    <property type="term" value="F:metal ion binding"/>
    <property type="evidence" value="ECO:0007669"/>
    <property type="project" value="UniProtKB-KW"/>
</dbReference>
<evidence type="ECO:0000256" key="3">
    <source>
        <dbReference type="ARBA" id="ARBA00022691"/>
    </source>
</evidence>
<dbReference type="InterPro" id="IPR013785">
    <property type="entry name" value="Aldolase_TIM"/>
</dbReference>
<evidence type="ECO:0000313" key="8">
    <source>
        <dbReference type="EMBL" id="MBB3120685.1"/>
    </source>
</evidence>
<dbReference type="InterPro" id="IPR007197">
    <property type="entry name" value="rSAM"/>
</dbReference>
<keyword evidence="3" id="KW-0949">S-adenosyl-L-methionine</keyword>
<evidence type="ECO:0000256" key="6">
    <source>
        <dbReference type="ARBA" id="ARBA00023014"/>
    </source>
</evidence>
<keyword evidence="5" id="KW-0408">Iron</keyword>
<keyword evidence="2" id="KW-0004">4Fe-4S</keyword>
<dbReference type="GO" id="GO:0051539">
    <property type="term" value="F:4 iron, 4 sulfur cluster binding"/>
    <property type="evidence" value="ECO:0007669"/>
    <property type="project" value="UniProtKB-KW"/>
</dbReference>
<dbReference type="SUPFAM" id="SSF102114">
    <property type="entry name" value="Radical SAM enzymes"/>
    <property type="match status" value="1"/>
</dbReference>
<evidence type="ECO:0000256" key="5">
    <source>
        <dbReference type="ARBA" id="ARBA00023004"/>
    </source>
</evidence>
<dbReference type="EMBL" id="JACHXD010000011">
    <property type="protein sequence ID" value="MBB3120685.1"/>
    <property type="molecule type" value="Genomic_DNA"/>
</dbReference>